<keyword evidence="4" id="KW-1185">Reference proteome</keyword>
<dbReference type="PANTHER" id="PTHR30160">
    <property type="entry name" value="TETRAACYLDISACCHARIDE 4'-KINASE-RELATED"/>
    <property type="match status" value="1"/>
</dbReference>
<comment type="caution">
    <text evidence="3">The sequence shown here is derived from an EMBL/GenBank/DDBJ whole genome shotgun (WGS) entry which is preliminary data.</text>
</comment>
<evidence type="ECO:0000256" key="1">
    <source>
        <dbReference type="ARBA" id="ARBA00022676"/>
    </source>
</evidence>
<evidence type="ECO:0000256" key="2">
    <source>
        <dbReference type="ARBA" id="ARBA00022679"/>
    </source>
</evidence>
<dbReference type="InterPro" id="IPR002201">
    <property type="entry name" value="Glyco_trans_9"/>
</dbReference>
<proteinExistence type="predicted"/>
<keyword evidence="1" id="KW-0328">Glycosyltransferase</keyword>
<sequence length="299" mass="32825">MGDFLCAWPAIRSIALHYAPQSIIHAGKSEHAEWLAPLGIAKPGMALADAVMRLHAGHNTLPTPTRILRFGLETPQTAMPVDHHTEFIPGIDPVGHIHVREAYLRAIADLGIAPRHDWAEAFRELFATNECSPAEKLHALVFPGAGHPAKRWSLVKFFELGKRIKHFGLEPIFVLGPAEREQGLDAAGFRSVTPSTPGELHALMRTARVVIGNDCGPMHLAGMLGLPGVALFGPVPRHTWAPAHPVRSLAATIPCRPCTLTTRHIPCRHEAPCMQALDVENVWREFLDVLNETPKFRTP</sequence>
<dbReference type="EMBL" id="JAATJA010000001">
    <property type="protein sequence ID" value="NJB67101.1"/>
    <property type="molecule type" value="Genomic_DNA"/>
</dbReference>
<dbReference type="CDD" id="cd03789">
    <property type="entry name" value="GT9_LPS_heptosyltransferase"/>
    <property type="match status" value="1"/>
</dbReference>
<keyword evidence="2 3" id="KW-0808">Transferase</keyword>
<accession>A0A846QFT7</accession>
<dbReference type="Proteomes" id="UP000580856">
    <property type="component" value="Unassembled WGS sequence"/>
</dbReference>
<dbReference type="Pfam" id="PF01075">
    <property type="entry name" value="Glyco_transf_9"/>
    <property type="match status" value="1"/>
</dbReference>
<dbReference type="AlphaFoldDB" id="A0A846QFT7"/>
<reference evidence="3 4" key="1">
    <citation type="submission" date="2020-03" db="EMBL/GenBank/DDBJ databases">
        <title>Genomic Encyclopedia of Type Strains, Phase IV (KMG-IV): sequencing the most valuable type-strain genomes for metagenomic binning, comparative biology and taxonomic classification.</title>
        <authorList>
            <person name="Goeker M."/>
        </authorList>
    </citation>
    <scope>NUCLEOTIDE SEQUENCE [LARGE SCALE GENOMIC DNA]</scope>
    <source>
        <strain evidence="3 4">DSM 24233</strain>
    </source>
</reference>
<name>A0A846QFT7_9BACT</name>
<dbReference type="InterPro" id="IPR051199">
    <property type="entry name" value="LPS_LOS_Heptosyltrfase"/>
</dbReference>
<dbReference type="GO" id="GO:0008713">
    <property type="term" value="F:ADP-heptose-lipopolysaccharide heptosyltransferase activity"/>
    <property type="evidence" value="ECO:0007669"/>
    <property type="project" value="TreeGrafter"/>
</dbReference>
<dbReference type="GO" id="GO:0009244">
    <property type="term" value="P:lipopolysaccharide core region biosynthetic process"/>
    <property type="evidence" value="ECO:0007669"/>
    <property type="project" value="TreeGrafter"/>
</dbReference>
<organism evidence="3 4">
    <name type="scientific">Desulfobaculum xiamenense</name>
    <dbReference type="NCBI Taxonomy" id="995050"/>
    <lineage>
        <taxon>Bacteria</taxon>
        <taxon>Pseudomonadati</taxon>
        <taxon>Thermodesulfobacteriota</taxon>
        <taxon>Desulfovibrionia</taxon>
        <taxon>Desulfovibrionales</taxon>
        <taxon>Desulfovibrionaceae</taxon>
        <taxon>Desulfobaculum</taxon>
    </lineage>
</organism>
<gene>
    <name evidence="3" type="ORF">GGQ74_000741</name>
</gene>
<evidence type="ECO:0000313" key="4">
    <source>
        <dbReference type="Proteomes" id="UP000580856"/>
    </source>
</evidence>
<dbReference type="SUPFAM" id="SSF53756">
    <property type="entry name" value="UDP-Glycosyltransferase/glycogen phosphorylase"/>
    <property type="match status" value="1"/>
</dbReference>
<dbReference type="GO" id="GO:0005829">
    <property type="term" value="C:cytosol"/>
    <property type="evidence" value="ECO:0007669"/>
    <property type="project" value="TreeGrafter"/>
</dbReference>
<protein>
    <submittedName>
        <fullName evidence="3">ADP-heptose:LPS heptosyltransferase</fullName>
    </submittedName>
</protein>
<dbReference type="Gene3D" id="3.40.50.2000">
    <property type="entry name" value="Glycogen Phosphorylase B"/>
    <property type="match status" value="1"/>
</dbReference>
<evidence type="ECO:0000313" key="3">
    <source>
        <dbReference type="EMBL" id="NJB67101.1"/>
    </source>
</evidence>
<dbReference type="RefSeq" id="WP_167940186.1">
    <property type="nucleotide sequence ID" value="NZ_JAATJA010000001.1"/>
</dbReference>